<organism evidence="2 3">
    <name type="scientific">Burkholderia phage BcepMigl</name>
    <dbReference type="NCBI Taxonomy" id="2886899"/>
    <lineage>
        <taxon>Viruses</taxon>
        <taxon>Duplodnaviria</taxon>
        <taxon>Heunggongvirae</taxon>
        <taxon>Uroviricota</taxon>
        <taxon>Caudoviricetes</taxon>
        <taxon>Lessievirus</taxon>
        <taxon>Lessievirus bcepmigl</taxon>
    </lineage>
</organism>
<keyword evidence="1" id="KW-0472">Membrane</keyword>
<keyword evidence="3" id="KW-1185">Reference proteome</keyword>
<keyword evidence="1" id="KW-1133">Transmembrane helix</keyword>
<gene>
    <name evidence="2" type="ORF">BcepMigl_gp24</name>
</gene>
<evidence type="ECO:0000313" key="2">
    <source>
        <dbReference type="EMBL" id="AFN39093.1"/>
    </source>
</evidence>
<evidence type="ECO:0000256" key="1">
    <source>
        <dbReference type="SAM" id="Phobius"/>
    </source>
</evidence>
<sequence length="41" mass="4390">MNRHNDLLRAARGVQPIDCTMLVAALVWLGILIGTAAFGNP</sequence>
<feature type="transmembrane region" description="Helical" evidence="1">
    <location>
        <begin position="21"/>
        <end position="39"/>
    </location>
</feature>
<accession>I6WLN2</accession>
<dbReference type="KEGG" id="vg:14296489"/>
<dbReference type="GeneID" id="14296489"/>
<evidence type="ECO:0000313" key="3">
    <source>
        <dbReference type="Proteomes" id="UP000009014"/>
    </source>
</evidence>
<dbReference type="Proteomes" id="UP000009014">
    <property type="component" value="Segment"/>
</dbReference>
<dbReference type="RefSeq" id="YP_007236770.1">
    <property type="nucleotide sequence ID" value="NC_019917.1"/>
</dbReference>
<dbReference type="EMBL" id="JX104231">
    <property type="protein sequence ID" value="AFN39093.1"/>
    <property type="molecule type" value="Genomic_DNA"/>
</dbReference>
<protein>
    <submittedName>
        <fullName evidence="2">Uncharacterized protein</fullName>
    </submittedName>
</protein>
<keyword evidence="1" id="KW-0812">Transmembrane</keyword>
<proteinExistence type="predicted"/>
<name>I6WLN2_9CAUD</name>
<reference evidence="2 3" key="1">
    <citation type="submission" date="2012-05" db="EMBL/GenBank/DDBJ databases">
        <title>Complete genome of the Bcep22-like bacteriophage BcepMigl.</title>
        <authorList>
            <person name="Gill J.J."/>
            <person name="Migl D.M."/>
            <person name="Summer E.J."/>
            <person name="Gonzlaez C.F."/>
            <person name="Young R."/>
        </authorList>
    </citation>
    <scope>NUCLEOTIDE SEQUENCE [LARGE SCALE GENOMIC DNA]</scope>
</reference>